<dbReference type="Gene3D" id="3.30.200.20">
    <property type="entry name" value="Phosphorylase Kinase, domain 1"/>
    <property type="match status" value="1"/>
</dbReference>
<keyword evidence="2" id="KW-0723">Serine/threonine-protein kinase</keyword>
<feature type="chain" id="PRO_5042089408" description="Protein kinase domain-containing protein" evidence="14">
    <location>
        <begin position="27"/>
        <end position="626"/>
    </location>
</feature>
<protein>
    <recommendedName>
        <fullName evidence="15">Protein kinase domain-containing protein</fullName>
    </recommendedName>
</protein>
<keyword evidence="9 13" id="KW-1133">Transmembrane helix</keyword>
<dbReference type="SMART" id="SM00220">
    <property type="entry name" value="S_TKc"/>
    <property type="match status" value="1"/>
</dbReference>
<dbReference type="InterPro" id="IPR011009">
    <property type="entry name" value="Kinase-like_dom_sf"/>
</dbReference>
<evidence type="ECO:0000256" key="7">
    <source>
        <dbReference type="ARBA" id="ARBA00022777"/>
    </source>
</evidence>
<keyword evidence="8 12" id="KW-0067">ATP-binding</keyword>
<keyword evidence="7" id="KW-0418">Kinase</keyword>
<dbReference type="InterPro" id="IPR017441">
    <property type="entry name" value="Protein_kinase_ATP_BS"/>
</dbReference>
<evidence type="ECO:0000256" key="13">
    <source>
        <dbReference type="SAM" id="Phobius"/>
    </source>
</evidence>
<evidence type="ECO:0000256" key="5">
    <source>
        <dbReference type="ARBA" id="ARBA00022729"/>
    </source>
</evidence>
<dbReference type="InterPro" id="IPR001245">
    <property type="entry name" value="Ser-Thr/Tyr_kinase_cat_dom"/>
</dbReference>
<name>A0AAE1MFY6_9FABA</name>
<evidence type="ECO:0000256" key="3">
    <source>
        <dbReference type="ARBA" id="ARBA00022679"/>
    </source>
</evidence>
<evidence type="ECO:0000256" key="2">
    <source>
        <dbReference type="ARBA" id="ARBA00022527"/>
    </source>
</evidence>
<dbReference type="PANTHER" id="PTHR27009">
    <property type="entry name" value="RUST RESISTANCE KINASE LR10-RELATED"/>
    <property type="match status" value="1"/>
</dbReference>
<accession>A0AAE1MFY6</accession>
<evidence type="ECO:0000256" key="12">
    <source>
        <dbReference type="PROSITE-ProRule" id="PRU10141"/>
    </source>
</evidence>
<dbReference type="Gene3D" id="1.10.510.10">
    <property type="entry name" value="Transferase(Phosphotransferase) domain 1"/>
    <property type="match status" value="1"/>
</dbReference>
<evidence type="ECO:0000259" key="15">
    <source>
        <dbReference type="PROSITE" id="PS50011"/>
    </source>
</evidence>
<evidence type="ECO:0000256" key="9">
    <source>
        <dbReference type="ARBA" id="ARBA00022989"/>
    </source>
</evidence>
<evidence type="ECO:0000256" key="11">
    <source>
        <dbReference type="ARBA" id="ARBA00023180"/>
    </source>
</evidence>
<dbReference type="Pfam" id="PF07714">
    <property type="entry name" value="PK_Tyr_Ser-Thr"/>
    <property type="match status" value="1"/>
</dbReference>
<dbReference type="GO" id="GO:0016020">
    <property type="term" value="C:membrane"/>
    <property type="evidence" value="ECO:0007669"/>
    <property type="project" value="UniProtKB-SubCell"/>
</dbReference>
<evidence type="ECO:0000256" key="4">
    <source>
        <dbReference type="ARBA" id="ARBA00022692"/>
    </source>
</evidence>
<dbReference type="InterPro" id="IPR045874">
    <property type="entry name" value="LRK10/LRL21-25-like"/>
</dbReference>
<dbReference type="AlphaFoldDB" id="A0AAE1MFY6"/>
<proteinExistence type="predicted"/>
<dbReference type="InterPro" id="IPR000719">
    <property type="entry name" value="Prot_kinase_dom"/>
</dbReference>
<evidence type="ECO:0000313" key="16">
    <source>
        <dbReference type="EMBL" id="KAK4263829.1"/>
    </source>
</evidence>
<keyword evidence="11" id="KW-0325">Glycoprotein</keyword>
<dbReference type="GO" id="GO:0004674">
    <property type="term" value="F:protein serine/threonine kinase activity"/>
    <property type="evidence" value="ECO:0007669"/>
    <property type="project" value="UniProtKB-KW"/>
</dbReference>
<feature type="transmembrane region" description="Helical" evidence="13">
    <location>
        <begin position="249"/>
        <end position="272"/>
    </location>
</feature>
<keyword evidence="6 12" id="KW-0547">Nucleotide-binding</keyword>
<evidence type="ECO:0000256" key="6">
    <source>
        <dbReference type="ARBA" id="ARBA00022741"/>
    </source>
</evidence>
<dbReference type="FunFam" id="1.10.510.10:FF:000590">
    <property type="entry name" value="PR5-like receptor kinase"/>
    <property type="match status" value="1"/>
</dbReference>
<reference evidence="16" key="1">
    <citation type="submission" date="2023-10" db="EMBL/GenBank/DDBJ databases">
        <title>Chromosome-level genome of the transformable northern wattle, Acacia crassicarpa.</title>
        <authorList>
            <person name="Massaro I."/>
            <person name="Sinha N.R."/>
            <person name="Poethig S."/>
            <person name="Leichty A.R."/>
        </authorList>
    </citation>
    <scope>NUCLEOTIDE SEQUENCE</scope>
    <source>
        <strain evidence="16">Acra3RX</strain>
        <tissue evidence="16">Leaf</tissue>
    </source>
</reference>
<dbReference type="PROSITE" id="PS00107">
    <property type="entry name" value="PROTEIN_KINASE_ATP"/>
    <property type="match status" value="1"/>
</dbReference>
<dbReference type="GO" id="GO:0005524">
    <property type="term" value="F:ATP binding"/>
    <property type="evidence" value="ECO:0007669"/>
    <property type="project" value="UniProtKB-UniRule"/>
</dbReference>
<keyword evidence="4 13" id="KW-0812">Transmembrane</keyword>
<evidence type="ECO:0000313" key="17">
    <source>
        <dbReference type="Proteomes" id="UP001293593"/>
    </source>
</evidence>
<evidence type="ECO:0000256" key="1">
    <source>
        <dbReference type="ARBA" id="ARBA00004479"/>
    </source>
</evidence>
<evidence type="ECO:0000256" key="14">
    <source>
        <dbReference type="SAM" id="SignalP"/>
    </source>
</evidence>
<gene>
    <name evidence="16" type="ORF">QN277_029195</name>
</gene>
<feature type="binding site" evidence="12">
    <location>
        <position position="351"/>
    </location>
    <ligand>
        <name>ATP</name>
        <dbReference type="ChEBI" id="CHEBI:30616"/>
    </ligand>
</feature>
<dbReference type="Proteomes" id="UP001293593">
    <property type="component" value="Unassembled WGS sequence"/>
</dbReference>
<feature type="signal peptide" evidence="14">
    <location>
        <begin position="1"/>
        <end position="26"/>
    </location>
</feature>
<comment type="caution">
    <text evidence="16">The sequence shown here is derived from an EMBL/GenBank/DDBJ whole genome shotgun (WGS) entry which is preliminary data.</text>
</comment>
<comment type="subcellular location">
    <subcellularLocation>
        <location evidence="1">Membrane</location>
        <topology evidence="1">Single-pass type I membrane protein</topology>
    </subcellularLocation>
</comment>
<keyword evidence="17" id="KW-1185">Reference proteome</keyword>
<dbReference type="EMBL" id="JAWXYG010000009">
    <property type="protein sequence ID" value="KAK4263829.1"/>
    <property type="molecule type" value="Genomic_DNA"/>
</dbReference>
<evidence type="ECO:0000256" key="10">
    <source>
        <dbReference type="ARBA" id="ARBA00023136"/>
    </source>
</evidence>
<feature type="domain" description="Protein kinase" evidence="15">
    <location>
        <begin position="321"/>
        <end position="606"/>
    </location>
</feature>
<dbReference type="InterPro" id="IPR008271">
    <property type="entry name" value="Ser/Thr_kinase_AS"/>
</dbReference>
<dbReference type="PROSITE" id="PS50011">
    <property type="entry name" value="PROTEIN_KINASE_DOM"/>
    <property type="match status" value="1"/>
</dbReference>
<sequence>MIRLYISPFLLFSELLLLFLAGLGKGNLEKCPQSFDCGELGKIRFPFTKAERQDCGLMVIHGCDDPPSSNKTIQLEQNGRPLELTSVIQQNNSLSVIVTDLDLRKRLKSKTCQVFNKNITLPHASPLVSFHIKHNITLVRCDHNLKISPPANVYNYTCHNYNIYHYHLNKLALLDHYYQRSFSGCSVLLLPSKHQTHTKDLFSFLNAQMVIEVQLSDACVKCYNNIGGQCRLDSNRNFYCDKEKTGKTVLIATTVASSMGLAVLLLFLAFCYRRKLLSLASSSLSWRKKLQIHQITEASLKQHGPISSRQYSYSEIKKITSCFKIKLGKGGYGTVYKGKLLDNTKRLVAVKVLSQLKCTDVEFINEVASISRTSHVNIVGLLGFCFQGTKRALVYEFMPNGSLEKFIYERQLDCQTLFSIAVGVARGLEYLHRGCNKTKILHLDIKPHNILLDNEFCPKISDFGLAKVLPIKDRIVSILEARGTVGYIAPEVFSRNFGDVSHKSDVFSYGMVVLEMVGGRRNMNVGIDRSSETYVPQWIYKRLELNQELELGCIKNDTDKEMIRRMTIVSLWCVQTEPSVRPEMSKVVEMLEGSLESLQVPPKPFFFSSSTSPVHSTSQTCEIMQL</sequence>
<keyword evidence="5 14" id="KW-0732">Signal</keyword>
<keyword evidence="10 13" id="KW-0472">Membrane</keyword>
<evidence type="ECO:0000256" key="8">
    <source>
        <dbReference type="ARBA" id="ARBA00022840"/>
    </source>
</evidence>
<organism evidence="16 17">
    <name type="scientific">Acacia crassicarpa</name>
    <name type="common">northern wattle</name>
    <dbReference type="NCBI Taxonomy" id="499986"/>
    <lineage>
        <taxon>Eukaryota</taxon>
        <taxon>Viridiplantae</taxon>
        <taxon>Streptophyta</taxon>
        <taxon>Embryophyta</taxon>
        <taxon>Tracheophyta</taxon>
        <taxon>Spermatophyta</taxon>
        <taxon>Magnoliopsida</taxon>
        <taxon>eudicotyledons</taxon>
        <taxon>Gunneridae</taxon>
        <taxon>Pentapetalae</taxon>
        <taxon>rosids</taxon>
        <taxon>fabids</taxon>
        <taxon>Fabales</taxon>
        <taxon>Fabaceae</taxon>
        <taxon>Caesalpinioideae</taxon>
        <taxon>mimosoid clade</taxon>
        <taxon>Acacieae</taxon>
        <taxon>Acacia</taxon>
    </lineage>
</organism>
<keyword evidence="3" id="KW-0808">Transferase</keyword>
<dbReference type="PROSITE" id="PS00108">
    <property type="entry name" value="PROTEIN_KINASE_ST"/>
    <property type="match status" value="1"/>
</dbReference>
<dbReference type="SUPFAM" id="SSF56112">
    <property type="entry name" value="Protein kinase-like (PK-like)"/>
    <property type="match status" value="1"/>
</dbReference>